<reference evidence="1 2" key="1">
    <citation type="submission" date="2017-02" db="EMBL/GenBank/DDBJ databases">
        <title>The first characterized phage against a member of the ecologically important #sphingomonads reveals high dissimilarity against all other known phages.</title>
        <authorList>
            <person name="Nielsen T.K."/>
            <person name="Carstens A.B."/>
            <person name="Kot W."/>
            <person name="Lametsch R."/>
            <person name="Neve H."/>
            <person name="Hansen L.H."/>
        </authorList>
    </citation>
    <scope>NUCLEOTIDE SEQUENCE [LARGE SCALE GENOMIC DNA]</scope>
</reference>
<organism evidence="1 2">
    <name type="scientific">Sphingobium phage Lacusarx</name>
    <dbReference type="NCBI Taxonomy" id="1980139"/>
    <lineage>
        <taxon>Viruses</taxon>
        <taxon>Duplodnaviria</taxon>
        <taxon>Heunggongvirae</taxon>
        <taxon>Uroviricota</taxon>
        <taxon>Caudoviricetes</taxon>
        <taxon>Lacusarxvirus</taxon>
        <taxon>Lacusarxvirus lacusarx</taxon>
    </lineage>
</organism>
<accession>A0A1W6DXE3</accession>
<proteinExistence type="predicted"/>
<keyword evidence="2" id="KW-1185">Reference proteome</keyword>
<evidence type="ECO:0000313" key="2">
    <source>
        <dbReference type="Proteomes" id="UP000223906"/>
    </source>
</evidence>
<dbReference type="EMBL" id="KY629563">
    <property type="protein sequence ID" value="ARK07575.1"/>
    <property type="molecule type" value="Genomic_DNA"/>
</dbReference>
<gene>
    <name evidence="1" type="ORF">LAV_00200</name>
</gene>
<evidence type="ECO:0000313" key="1">
    <source>
        <dbReference type="EMBL" id="ARK07575.1"/>
    </source>
</evidence>
<dbReference type="Proteomes" id="UP000223906">
    <property type="component" value="Segment"/>
</dbReference>
<name>A0A1W6DXE3_9CAUD</name>
<sequence>MDIRIAYERHDAAGETLCIGFVEPDHEIMIPLLEAIDMPIEWRLNRAEIYLGRAGMEDCGRWFRALDPIRDFKTGEETYLTLHPGHVTPASYNRLKRIFCNV</sequence>
<protein>
    <submittedName>
        <fullName evidence="1">Uncharacterized protein</fullName>
    </submittedName>
</protein>